<sequence>MLAKIWAQATEKLVEQTFKVVEKSSYGSARVSLFTIVDFSEPPRLDEWKIELNRILTNIGFRKDGNEYIASDVRIKDIVSDYLYLPLESEDSEEERDDVFDFDNGILYVKRMKIYAIPEKIDKKCLSKAVSKLTDIVEGFMKYFNFSKTFFGVRIVFENSSEAGKFKEKIHDQLNRLGISQIYQSDNMVDVIVLSIAKAKEAFEIIENELFGGLLSKIKRLPLRHLKSA</sequence>
<protein>
    <submittedName>
        <fullName evidence="1">Uncharacterized protein</fullName>
    </submittedName>
</protein>
<dbReference type="AlphaFoldDB" id="A0A7C3YND7"/>
<accession>A0A7C3YND7</accession>
<dbReference type="EMBL" id="DTPI01000039">
    <property type="protein sequence ID" value="HGE67063.1"/>
    <property type="molecule type" value="Genomic_DNA"/>
</dbReference>
<comment type="caution">
    <text evidence="1">The sequence shown here is derived from an EMBL/GenBank/DDBJ whole genome shotgun (WGS) entry which is preliminary data.</text>
</comment>
<proteinExistence type="predicted"/>
<name>A0A7C3YND7_9EURY</name>
<evidence type="ECO:0000313" key="1">
    <source>
        <dbReference type="EMBL" id="HGE67063.1"/>
    </source>
</evidence>
<organism evidence="1">
    <name type="scientific">Geoglobus ahangari</name>
    <dbReference type="NCBI Taxonomy" id="113653"/>
    <lineage>
        <taxon>Archaea</taxon>
        <taxon>Methanobacteriati</taxon>
        <taxon>Methanobacteriota</taxon>
        <taxon>Archaeoglobi</taxon>
        <taxon>Archaeoglobales</taxon>
        <taxon>Archaeoglobaceae</taxon>
        <taxon>Geoglobus</taxon>
    </lineage>
</organism>
<gene>
    <name evidence="1" type="ORF">ENX77_08135</name>
</gene>
<reference evidence="1" key="1">
    <citation type="journal article" date="2020" name="mSystems">
        <title>Genome- and Community-Level Interaction Insights into Carbon Utilization and Element Cycling Functions of Hydrothermarchaeota in Hydrothermal Sediment.</title>
        <authorList>
            <person name="Zhou Z."/>
            <person name="Liu Y."/>
            <person name="Xu W."/>
            <person name="Pan J."/>
            <person name="Luo Z.H."/>
            <person name="Li M."/>
        </authorList>
    </citation>
    <scope>NUCLEOTIDE SEQUENCE [LARGE SCALE GENOMIC DNA]</scope>
    <source>
        <strain evidence="1">SpSt-97</strain>
    </source>
</reference>